<keyword evidence="4 6" id="KW-1133">Transmembrane helix</keyword>
<comment type="similarity">
    <text evidence="2 6">Belongs to the SURF1 family.</text>
</comment>
<keyword evidence="5 6" id="KW-0472">Membrane</keyword>
<sequence>MSANSQSSKPWWRQMLTPGWVIAALLIGVFSYYAFTFLAPWQLGKNEALVERNEHISAAFDHDPEPLADRLGTDGSLESDAEWSRVVATGRYSGPDVLLRLRPVDGTPAFQVLTPFTLDDGRAIVVHRGWVKAENSTQVPDIAPAPTGEVTITGMLRADEGEHPNPPMHEQGYDMVYSISPGQVGSLAGTEVVSPYIQLLGGEPGVLDPIPLPQLERGNHLSYGLQWILFGIAAPAGLIYFLYSDSRERRRFAAEQEQLRIDATSGPAPGPEPSDLTSPPVRTRQRYGSSRANPWAKAYDKEAER</sequence>
<evidence type="ECO:0000313" key="9">
    <source>
        <dbReference type="Proteomes" id="UP000028939"/>
    </source>
</evidence>
<dbReference type="HOGENOM" id="CLU_047737_0_0_11"/>
<evidence type="ECO:0000256" key="4">
    <source>
        <dbReference type="ARBA" id="ARBA00022989"/>
    </source>
</evidence>
<protein>
    <recommendedName>
        <fullName evidence="6">SURF1-like protein</fullName>
    </recommendedName>
</protein>
<evidence type="ECO:0000256" key="5">
    <source>
        <dbReference type="ARBA" id="ARBA00023136"/>
    </source>
</evidence>
<evidence type="ECO:0000256" key="6">
    <source>
        <dbReference type="RuleBase" id="RU363076"/>
    </source>
</evidence>
<evidence type="ECO:0000256" key="2">
    <source>
        <dbReference type="ARBA" id="ARBA00007165"/>
    </source>
</evidence>
<keyword evidence="6" id="KW-1003">Cell membrane</keyword>
<feature type="region of interest" description="Disordered" evidence="7">
    <location>
        <begin position="257"/>
        <end position="305"/>
    </location>
</feature>
<feature type="transmembrane region" description="Helical" evidence="6">
    <location>
        <begin position="223"/>
        <end position="243"/>
    </location>
</feature>
<dbReference type="RefSeq" id="WP_236627176.1">
    <property type="nucleotide sequence ID" value="NZ_CP009215.1"/>
</dbReference>
<evidence type="ECO:0000256" key="1">
    <source>
        <dbReference type="ARBA" id="ARBA00004370"/>
    </source>
</evidence>
<dbReference type="InterPro" id="IPR045214">
    <property type="entry name" value="Surf1/Surf4"/>
</dbReference>
<keyword evidence="3 6" id="KW-0812">Transmembrane</keyword>
<reference evidence="8 9" key="1">
    <citation type="submission" date="2014-08" db="EMBL/GenBank/DDBJ databases">
        <title>Complete genome sequence of Corynebacterium ureicelerivorans DSM 45051, a lipophilic and urea-splitting isolate from a blood culture of a septicaemia patient.</title>
        <authorList>
            <person name="Tippelt A."/>
            <person name="Albersmeier A."/>
            <person name="Brinkrolf K."/>
            <person name="Ruckert C."/>
            <person name="Tauch A."/>
        </authorList>
    </citation>
    <scope>NUCLEOTIDE SEQUENCE [LARGE SCALE GENOMIC DNA]</scope>
    <source>
        <strain evidence="8 9">IMMIB RIV-2301</strain>
    </source>
</reference>
<feature type="transmembrane region" description="Helical" evidence="6">
    <location>
        <begin position="20"/>
        <end position="43"/>
    </location>
</feature>
<keyword evidence="9" id="KW-1185">Reference proteome</keyword>
<proteinExistence type="inferred from homology"/>
<dbReference type="STRING" id="401472.CUREI_08265"/>
<dbReference type="InterPro" id="IPR002994">
    <property type="entry name" value="Surf1/Shy1"/>
</dbReference>
<evidence type="ECO:0000256" key="7">
    <source>
        <dbReference type="SAM" id="MobiDB-lite"/>
    </source>
</evidence>
<evidence type="ECO:0000313" key="8">
    <source>
        <dbReference type="EMBL" id="AIL97293.1"/>
    </source>
</evidence>
<gene>
    <name evidence="8" type="ORF">CUREI_08265</name>
</gene>
<dbReference type="KEGG" id="cuv:CUREI_08265"/>
<dbReference type="PANTHER" id="PTHR23427">
    <property type="entry name" value="SURFEIT LOCUS PROTEIN"/>
    <property type="match status" value="1"/>
</dbReference>
<dbReference type="EMBL" id="CP009215">
    <property type="protein sequence ID" value="AIL97293.1"/>
    <property type="molecule type" value="Genomic_DNA"/>
</dbReference>
<dbReference type="CDD" id="cd06662">
    <property type="entry name" value="SURF1"/>
    <property type="match status" value="1"/>
</dbReference>
<dbReference type="Proteomes" id="UP000028939">
    <property type="component" value="Chromosome"/>
</dbReference>
<dbReference type="Pfam" id="PF02104">
    <property type="entry name" value="SURF1"/>
    <property type="match status" value="1"/>
</dbReference>
<dbReference type="AlphaFoldDB" id="A0A077HJS3"/>
<name>A0A077HJS3_9CORY</name>
<comment type="subcellular location">
    <subcellularLocation>
        <location evidence="6">Cell membrane</location>
        <topology evidence="6">Multi-pass membrane protein</topology>
    </subcellularLocation>
    <subcellularLocation>
        <location evidence="1">Membrane</location>
    </subcellularLocation>
</comment>
<accession>A0A077HJS3</accession>
<organism evidence="8 9">
    <name type="scientific">Corynebacterium ureicelerivorans</name>
    <dbReference type="NCBI Taxonomy" id="401472"/>
    <lineage>
        <taxon>Bacteria</taxon>
        <taxon>Bacillati</taxon>
        <taxon>Actinomycetota</taxon>
        <taxon>Actinomycetes</taxon>
        <taxon>Mycobacteriales</taxon>
        <taxon>Corynebacteriaceae</taxon>
        <taxon>Corynebacterium</taxon>
    </lineage>
</organism>
<dbReference type="PROSITE" id="PS50895">
    <property type="entry name" value="SURF1"/>
    <property type="match status" value="1"/>
</dbReference>
<dbReference type="PANTHER" id="PTHR23427:SF2">
    <property type="entry name" value="SURFEIT LOCUS PROTEIN 1"/>
    <property type="match status" value="1"/>
</dbReference>
<dbReference type="GO" id="GO:0005886">
    <property type="term" value="C:plasma membrane"/>
    <property type="evidence" value="ECO:0007669"/>
    <property type="project" value="UniProtKB-SubCell"/>
</dbReference>
<evidence type="ECO:0000256" key="3">
    <source>
        <dbReference type="ARBA" id="ARBA00022692"/>
    </source>
</evidence>